<evidence type="ECO:0000313" key="3">
    <source>
        <dbReference type="Proteomes" id="UP000177691"/>
    </source>
</evidence>
<keyword evidence="1" id="KW-1133">Transmembrane helix</keyword>
<organism evidence="2 3">
    <name type="scientific">Candidatus Falkowbacteria bacterium RIFCSPHIGHO2_02_FULL_45_15</name>
    <dbReference type="NCBI Taxonomy" id="1797987"/>
    <lineage>
        <taxon>Bacteria</taxon>
        <taxon>Candidatus Falkowiibacteriota</taxon>
    </lineage>
</organism>
<name>A0A1F5RKK5_9BACT</name>
<proteinExistence type="predicted"/>
<keyword evidence="1" id="KW-0472">Membrane</keyword>
<dbReference type="EMBL" id="MFFU01000058">
    <property type="protein sequence ID" value="OGF14852.1"/>
    <property type="molecule type" value="Genomic_DNA"/>
</dbReference>
<evidence type="ECO:0000256" key="1">
    <source>
        <dbReference type="SAM" id="Phobius"/>
    </source>
</evidence>
<gene>
    <name evidence="2" type="ORF">A3D54_01450</name>
</gene>
<keyword evidence="1" id="KW-0812">Transmembrane</keyword>
<feature type="transmembrane region" description="Helical" evidence="1">
    <location>
        <begin position="81"/>
        <end position="102"/>
    </location>
</feature>
<reference evidence="2 3" key="1">
    <citation type="journal article" date="2016" name="Nat. Commun.">
        <title>Thousands of microbial genomes shed light on interconnected biogeochemical processes in an aquifer system.</title>
        <authorList>
            <person name="Anantharaman K."/>
            <person name="Brown C.T."/>
            <person name="Hug L.A."/>
            <person name="Sharon I."/>
            <person name="Castelle C.J."/>
            <person name="Probst A.J."/>
            <person name="Thomas B.C."/>
            <person name="Singh A."/>
            <person name="Wilkins M.J."/>
            <person name="Karaoz U."/>
            <person name="Brodie E.L."/>
            <person name="Williams K.H."/>
            <person name="Hubbard S.S."/>
            <person name="Banfield J.F."/>
        </authorList>
    </citation>
    <scope>NUCLEOTIDE SEQUENCE [LARGE SCALE GENOMIC DNA]</scope>
</reference>
<comment type="caution">
    <text evidence="2">The sequence shown here is derived from an EMBL/GenBank/DDBJ whole genome shotgun (WGS) entry which is preliminary data.</text>
</comment>
<accession>A0A1F5RKK5</accession>
<sequence length="137" mass="15402">MNNNLAQFYGWLHLQASEIRTGMGILWRDVILRQLLLVSLLLNSVSWLLSALLTSKVSADIIGLHHNIYFGITLIGSPRQVYFIPLLGLIIIAANAVFSYLIKEESRFFMYLFAVSSSLVNVFLILGVAAIMLINFK</sequence>
<dbReference type="AlphaFoldDB" id="A0A1F5RKK5"/>
<feature type="transmembrane region" description="Helical" evidence="1">
    <location>
        <begin position="108"/>
        <end position="134"/>
    </location>
</feature>
<evidence type="ECO:0000313" key="2">
    <source>
        <dbReference type="EMBL" id="OGF14852.1"/>
    </source>
</evidence>
<protein>
    <submittedName>
        <fullName evidence="2">Uncharacterized protein</fullName>
    </submittedName>
</protein>
<feature type="transmembrane region" description="Helical" evidence="1">
    <location>
        <begin position="31"/>
        <end position="53"/>
    </location>
</feature>
<dbReference type="Proteomes" id="UP000177691">
    <property type="component" value="Unassembled WGS sequence"/>
</dbReference>